<accession>A0A6C0C7P9</accession>
<organism evidence="1">
    <name type="scientific">viral metagenome</name>
    <dbReference type="NCBI Taxonomy" id="1070528"/>
    <lineage>
        <taxon>unclassified sequences</taxon>
        <taxon>metagenomes</taxon>
        <taxon>organismal metagenomes</taxon>
    </lineage>
</organism>
<sequence length="280" mass="32623">MLNKFHPKNAVTFKLNGELYLLHRYILDKLDIFKVVDDCPDQMIELTWDITPENAETFFSILDDENNYIDFDGNISKCLQTISFAKYMGAPDHIIEPMTHNLLYADFVNYLYGCCSAPFSKDIERMSNQKRIDINSKNMKGIDAKVLILMVKSCDNFDRDFKLNTITAIFDYDIERVTRLNGWEIKFDCNSAQICNIHPQCVGCSIGRKSEDNNIFIYYGIIDTMTIHLRNINELGTVSTWKKITIVLEKCHKEEKYVIPLRRRLADHFSKVTLDIKIDE</sequence>
<dbReference type="AlphaFoldDB" id="A0A6C0C7P9"/>
<evidence type="ECO:0000313" key="1">
    <source>
        <dbReference type="EMBL" id="QHT00756.1"/>
    </source>
</evidence>
<dbReference type="EMBL" id="MN739358">
    <property type="protein sequence ID" value="QHT00756.1"/>
    <property type="molecule type" value="Genomic_DNA"/>
</dbReference>
<protein>
    <submittedName>
        <fullName evidence="1">Uncharacterized protein</fullName>
    </submittedName>
</protein>
<proteinExistence type="predicted"/>
<name>A0A6C0C7P9_9ZZZZ</name>
<reference evidence="1" key="1">
    <citation type="journal article" date="2020" name="Nature">
        <title>Giant virus diversity and host interactions through global metagenomics.</title>
        <authorList>
            <person name="Schulz F."/>
            <person name="Roux S."/>
            <person name="Paez-Espino D."/>
            <person name="Jungbluth S."/>
            <person name="Walsh D.A."/>
            <person name="Denef V.J."/>
            <person name="McMahon K.D."/>
            <person name="Konstantinidis K.T."/>
            <person name="Eloe-Fadrosh E.A."/>
            <person name="Kyrpides N.C."/>
            <person name="Woyke T."/>
        </authorList>
    </citation>
    <scope>NUCLEOTIDE SEQUENCE</scope>
    <source>
        <strain evidence="1">GVMAG-M-3300020192-26</strain>
    </source>
</reference>